<comment type="caution">
    <text evidence="1">The sequence shown here is derived from an EMBL/GenBank/DDBJ whole genome shotgun (WGS) entry which is preliminary data.</text>
</comment>
<dbReference type="OrthoDB" id="2995911at2759"/>
<name>A0A8H6SKN7_MYCCL</name>
<protein>
    <submittedName>
        <fullName evidence="1">Uncharacterized protein</fullName>
    </submittedName>
</protein>
<dbReference type="Proteomes" id="UP000613580">
    <property type="component" value="Unassembled WGS sequence"/>
</dbReference>
<keyword evidence="2" id="KW-1185">Reference proteome</keyword>
<proteinExistence type="predicted"/>
<evidence type="ECO:0000313" key="2">
    <source>
        <dbReference type="Proteomes" id="UP000613580"/>
    </source>
</evidence>
<organism evidence="1 2">
    <name type="scientific">Mycena chlorophos</name>
    <name type="common">Agaric fungus</name>
    <name type="synonym">Agaricus chlorophos</name>
    <dbReference type="NCBI Taxonomy" id="658473"/>
    <lineage>
        <taxon>Eukaryota</taxon>
        <taxon>Fungi</taxon>
        <taxon>Dikarya</taxon>
        <taxon>Basidiomycota</taxon>
        <taxon>Agaricomycotina</taxon>
        <taxon>Agaricomycetes</taxon>
        <taxon>Agaricomycetidae</taxon>
        <taxon>Agaricales</taxon>
        <taxon>Marasmiineae</taxon>
        <taxon>Mycenaceae</taxon>
        <taxon>Mycena</taxon>
    </lineage>
</organism>
<evidence type="ECO:0000313" key="1">
    <source>
        <dbReference type="EMBL" id="KAF7299590.1"/>
    </source>
</evidence>
<reference evidence="1" key="1">
    <citation type="submission" date="2020-05" db="EMBL/GenBank/DDBJ databases">
        <title>Mycena genomes resolve the evolution of fungal bioluminescence.</title>
        <authorList>
            <person name="Tsai I.J."/>
        </authorList>
    </citation>
    <scope>NUCLEOTIDE SEQUENCE</scope>
    <source>
        <strain evidence="1">110903Hualien_Pintung</strain>
    </source>
</reference>
<accession>A0A8H6SKN7</accession>
<dbReference type="EMBL" id="JACAZE010000014">
    <property type="protein sequence ID" value="KAF7299590.1"/>
    <property type="molecule type" value="Genomic_DNA"/>
</dbReference>
<sequence length="312" mass="35262">MPPRLVQDVLRIVFETAARADRRSALNLALVNKTSQGWIDRILYETVRLRYQRTTNNLLRTLETSTKPPSFFAKQVKSLAILYDIRPGDVERIVAVCGGIQNITSWFLPTRPAPGAAPAPRPPGPLAHFMGPLRPKHLSSWHGILTLPDPHLALPFFSEVTHLTVVNAWEEWCSWPWPHDALEALTHLSLDFTFGARALASSEIERMGGALMHILSVCPALKVCGLRIDQRESAPSVVEVAEYFDKLREPRVLLYRNREPFQIREARSENEMRFWATLTKNAKDLAAAEPGVGRRIVAINPATQTTRLQIRW</sequence>
<dbReference type="AlphaFoldDB" id="A0A8H6SKN7"/>
<gene>
    <name evidence="1" type="ORF">HMN09_00964300</name>
</gene>